<keyword evidence="2" id="KW-0677">Repeat</keyword>
<dbReference type="GO" id="GO:0008270">
    <property type="term" value="F:zinc ion binding"/>
    <property type="evidence" value="ECO:0007669"/>
    <property type="project" value="UniProtKB-KW"/>
</dbReference>
<dbReference type="GO" id="GO:0000978">
    <property type="term" value="F:RNA polymerase II cis-regulatory region sequence-specific DNA binding"/>
    <property type="evidence" value="ECO:0007669"/>
    <property type="project" value="TreeGrafter"/>
</dbReference>
<evidence type="ECO:0000256" key="2">
    <source>
        <dbReference type="ARBA" id="ARBA00022737"/>
    </source>
</evidence>
<evidence type="ECO:0000313" key="7">
    <source>
        <dbReference type="EMBL" id="AKV71929.1"/>
    </source>
</evidence>
<dbReference type="PROSITE" id="PS50157">
    <property type="entry name" value="ZINC_FINGER_C2H2_2"/>
    <property type="match status" value="3"/>
</dbReference>
<evidence type="ECO:0000259" key="6">
    <source>
        <dbReference type="PROSITE" id="PS50157"/>
    </source>
</evidence>
<dbReference type="AlphaFoldDB" id="A0A0N7DK64"/>
<dbReference type="EMBL" id="KP979712">
    <property type="protein sequence ID" value="AKV71929.1"/>
    <property type="molecule type" value="mRNA"/>
</dbReference>
<evidence type="ECO:0000256" key="3">
    <source>
        <dbReference type="ARBA" id="ARBA00022771"/>
    </source>
</evidence>
<dbReference type="PANTHER" id="PTHR23235:SF120">
    <property type="entry name" value="KRUPPEL-LIKE FACTOR 15"/>
    <property type="match status" value="1"/>
</dbReference>
<keyword evidence="3 5" id="KW-0863">Zinc-finger</keyword>
<feature type="domain" description="C2H2-type" evidence="6">
    <location>
        <begin position="50"/>
        <end position="79"/>
    </location>
</feature>
<name>A0A0N7DK64_MNELE</name>
<dbReference type="InterPro" id="IPR013087">
    <property type="entry name" value="Znf_C2H2_type"/>
</dbReference>
<evidence type="ECO:0000256" key="1">
    <source>
        <dbReference type="ARBA" id="ARBA00022723"/>
    </source>
</evidence>
<accession>A0A0N7DK64</accession>
<dbReference type="Pfam" id="PF00096">
    <property type="entry name" value="zf-C2H2"/>
    <property type="match status" value="3"/>
</dbReference>
<feature type="domain" description="C2H2-type" evidence="6">
    <location>
        <begin position="20"/>
        <end position="49"/>
    </location>
</feature>
<gene>
    <name evidence="7" type="primary">KLFX</name>
</gene>
<reference evidence="7" key="1">
    <citation type="journal article" date="2015" name="Genome Biol. Evol.">
        <title>KLF/SP Transcription Factor Family Evolution: Expansion, Diversification, and Innovation in Eukaryotes.</title>
        <authorList>
            <person name="Presnell J.S."/>
            <person name="Schnitzler C.E."/>
            <person name="Browne W.E."/>
        </authorList>
    </citation>
    <scope>NUCLEOTIDE SEQUENCE</scope>
</reference>
<evidence type="ECO:0000256" key="4">
    <source>
        <dbReference type="ARBA" id="ARBA00022833"/>
    </source>
</evidence>
<dbReference type="Gene3D" id="3.30.160.60">
    <property type="entry name" value="Classic Zinc Finger"/>
    <property type="match status" value="3"/>
</dbReference>
<dbReference type="FunFam" id="3.30.160.60:FF:000125">
    <property type="entry name" value="Putative zinc finger protein 143"/>
    <property type="match status" value="2"/>
</dbReference>
<dbReference type="FunFam" id="3.30.160.60:FF:000690">
    <property type="entry name" value="Zinc finger protein 354C"/>
    <property type="match status" value="1"/>
</dbReference>
<dbReference type="InterPro" id="IPR036236">
    <property type="entry name" value="Znf_C2H2_sf"/>
</dbReference>
<sequence>MQGSLVRSEMCSWPVANKKFFCTFPGCGKEFNRSGTLKRHFRMHTGERPYQCTWPGCEKKFSQLGNMKRHLNTHTGCKPYQCEMCHKAFSQSISLKRHSRTHLPSFCTDYSRQGTFQALLEEEKQRIIQSRHSMSFLSTRFRQDTSPLSHDRSSARERLLAPKGAAFSPPFQKAGTKEQKKQGNLPLTAMFLVQGYLESVVNAYILNKMLATRNFMSYLGAIGLVCIASSKG</sequence>
<dbReference type="SMART" id="SM00355">
    <property type="entry name" value="ZnF_C2H2"/>
    <property type="match status" value="3"/>
</dbReference>
<evidence type="ECO:0000256" key="5">
    <source>
        <dbReference type="PROSITE-ProRule" id="PRU00042"/>
    </source>
</evidence>
<feature type="domain" description="C2H2-type" evidence="6">
    <location>
        <begin position="80"/>
        <end position="102"/>
    </location>
</feature>
<keyword evidence="1" id="KW-0479">Metal-binding</keyword>
<proteinExistence type="evidence at transcript level"/>
<dbReference type="PANTHER" id="PTHR23235">
    <property type="entry name" value="KRUEPPEL-LIKE TRANSCRIPTION FACTOR"/>
    <property type="match status" value="1"/>
</dbReference>
<organism evidence="7">
    <name type="scientific">Mnemiopsis leidyi</name>
    <name type="common">Sea walnut</name>
    <name type="synonym">Warty comb jellyfish</name>
    <dbReference type="NCBI Taxonomy" id="27923"/>
    <lineage>
        <taxon>Eukaryota</taxon>
        <taxon>Metazoa</taxon>
        <taxon>Ctenophora</taxon>
        <taxon>Tentaculata</taxon>
        <taxon>Lobata</taxon>
        <taxon>Bolinopsidae</taxon>
        <taxon>Mnemiopsis</taxon>
    </lineage>
</organism>
<dbReference type="SUPFAM" id="SSF57667">
    <property type="entry name" value="beta-beta-alpha zinc fingers"/>
    <property type="match status" value="3"/>
</dbReference>
<keyword evidence="4" id="KW-0862">Zinc</keyword>
<dbReference type="GO" id="GO:0000981">
    <property type="term" value="F:DNA-binding transcription factor activity, RNA polymerase II-specific"/>
    <property type="evidence" value="ECO:0007669"/>
    <property type="project" value="TreeGrafter"/>
</dbReference>
<dbReference type="PROSITE" id="PS00028">
    <property type="entry name" value="ZINC_FINGER_C2H2_1"/>
    <property type="match status" value="3"/>
</dbReference>
<protein>
    <submittedName>
        <fullName evidence="7">Kruppel-like factor X</fullName>
    </submittedName>
</protein>